<keyword evidence="8" id="KW-0411">Iron-sulfur</keyword>
<evidence type="ECO:0000256" key="4">
    <source>
        <dbReference type="ARBA" id="ARBA00022485"/>
    </source>
</evidence>
<evidence type="ECO:0000256" key="8">
    <source>
        <dbReference type="ARBA" id="ARBA00023014"/>
    </source>
</evidence>
<keyword evidence="4" id="KW-0004">4Fe-4S</keyword>
<evidence type="ECO:0000313" key="12">
    <source>
        <dbReference type="Proteomes" id="UP000011081"/>
    </source>
</evidence>
<comment type="similarity">
    <text evidence="3">Belongs to the anamorsin family.</text>
</comment>
<dbReference type="STRING" id="948595.L2GXU8"/>
<dbReference type="GO" id="GO:0016226">
    <property type="term" value="P:iron-sulfur cluster assembly"/>
    <property type="evidence" value="ECO:0007669"/>
    <property type="project" value="InterPro"/>
</dbReference>
<dbReference type="RefSeq" id="XP_008073125.1">
    <property type="nucleotide sequence ID" value="XM_008074934.1"/>
</dbReference>
<keyword evidence="9" id="KW-0496">Mitochondrion</keyword>
<gene>
    <name evidence="11" type="ORF">VCUG_00105</name>
</gene>
<evidence type="ECO:0000313" key="11">
    <source>
        <dbReference type="EMBL" id="ELA48496.1"/>
    </source>
</evidence>
<reference evidence="12" key="1">
    <citation type="submission" date="2011-03" db="EMBL/GenBank/DDBJ databases">
        <title>The genome sequence of Vavraia culicis strain floridensis.</title>
        <authorList>
            <consortium name="The Broad Institute Genome Sequencing Platform"/>
            <person name="Cuomo C."/>
            <person name="Becnel J."/>
            <person name="Sanscrainte N."/>
            <person name="Young S.K."/>
            <person name="Zeng Q."/>
            <person name="Gargeya S."/>
            <person name="Fitzgerald M."/>
            <person name="Haas B."/>
            <person name="Abouelleil A."/>
            <person name="Alvarado L."/>
            <person name="Arachchi H.M."/>
            <person name="Berlin A."/>
            <person name="Chapman S.B."/>
            <person name="Gearin G."/>
            <person name="Goldberg J."/>
            <person name="Griggs A."/>
            <person name="Gujja S."/>
            <person name="Hansen M."/>
            <person name="Heiman D."/>
            <person name="Howarth C."/>
            <person name="Larimer J."/>
            <person name="Lui A."/>
            <person name="MacDonald P.J.P."/>
            <person name="McCowen C."/>
            <person name="Montmayeur A."/>
            <person name="Murphy C."/>
            <person name="Neiman D."/>
            <person name="Pearson M."/>
            <person name="Priest M."/>
            <person name="Roberts A."/>
            <person name="Saif S."/>
            <person name="Shea T."/>
            <person name="Sisk P."/>
            <person name="Stolte C."/>
            <person name="Sykes S."/>
            <person name="Wortman J."/>
            <person name="Nusbaum C."/>
            <person name="Birren B."/>
        </authorList>
    </citation>
    <scope>NUCLEOTIDE SEQUENCE [LARGE SCALE GENOMIC DNA]</scope>
    <source>
        <strain evidence="12">floridensis</strain>
    </source>
</reference>
<dbReference type="Pfam" id="PF05093">
    <property type="entry name" value="CIAPIN1"/>
    <property type="match status" value="1"/>
</dbReference>
<comment type="subcellular location">
    <subcellularLocation>
        <location evidence="2">Cytoplasm</location>
    </subcellularLocation>
</comment>
<sequence>MENNDFKKLLEGALKVKNRRTNDDEQELFEEDSAGNTLNRRNVQRKKRACENCVCGRAEGKKKLDPEDLKKMNKEEIKKLANAGCGGCKMGDAFRCGDCPFYGLPAFEEGDEVFFDSP</sequence>
<dbReference type="AlphaFoldDB" id="L2GXU8"/>
<name>L2GXU8_VAVCU</name>
<dbReference type="PANTHER" id="PTHR13273">
    <property type="entry name" value="ANAMORSIN"/>
    <property type="match status" value="1"/>
</dbReference>
<evidence type="ECO:0000256" key="7">
    <source>
        <dbReference type="ARBA" id="ARBA00023004"/>
    </source>
</evidence>
<dbReference type="OMA" id="TMPPGGC"/>
<dbReference type="GO" id="GO:0051539">
    <property type="term" value="F:4 iron, 4 sulfur cluster binding"/>
    <property type="evidence" value="ECO:0007669"/>
    <property type="project" value="UniProtKB-KW"/>
</dbReference>
<evidence type="ECO:0000256" key="9">
    <source>
        <dbReference type="ARBA" id="ARBA00023128"/>
    </source>
</evidence>
<keyword evidence="12" id="KW-1185">Reference proteome</keyword>
<dbReference type="GeneID" id="19877996"/>
<evidence type="ECO:0000256" key="1">
    <source>
        <dbReference type="ARBA" id="ARBA00001966"/>
    </source>
</evidence>
<dbReference type="GO" id="GO:0005737">
    <property type="term" value="C:cytoplasm"/>
    <property type="evidence" value="ECO:0007669"/>
    <property type="project" value="UniProtKB-SubCell"/>
</dbReference>
<dbReference type="GO" id="GO:0046872">
    <property type="term" value="F:metal ion binding"/>
    <property type="evidence" value="ECO:0007669"/>
    <property type="project" value="UniProtKB-KW"/>
</dbReference>
<dbReference type="Proteomes" id="UP000011081">
    <property type="component" value="Unassembled WGS sequence"/>
</dbReference>
<evidence type="ECO:0000259" key="10">
    <source>
        <dbReference type="Pfam" id="PF05093"/>
    </source>
</evidence>
<proteinExistence type="inferred from homology"/>
<keyword evidence="6" id="KW-0479">Metal-binding</keyword>
<dbReference type="VEuPathDB" id="MicrosporidiaDB:VCUG_00105"/>
<dbReference type="InterPro" id="IPR046408">
    <property type="entry name" value="CIAPIN1"/>
</dbReference>
<comment type="cofactor">
    <cofactor evidence="1">
        <name>[4Fe-4S] cluster</name>
        <dbReference type="ChEBI" id="CHEBI:49883"/>
    </cofactor>
</comment>
<dbReference type="HOGENOM" id="CLU_121509_2_0_1"/>
<evidence type="ECO:0000256" key="6">
    <source>
        <dbReference type="ARBA" id="ARBA00022723"/>
    </source>
</evidence>
<evidence type="ECO:0000256" key="3">
    <source>
        <dbReference type="ARBA" id="ARBA00008169"/>
    </source>
</evidence>
<protein>
    <recommendedName>
        <fullName evidence="10">Anamorsin C-terminal domain-containing protein</fullName>
    </recommendedName>
</protein>
<dbReference type="EMBL" id="GL877404">
    <property type="protein sequence ID" value="ELA48496.1"/>
    <property type="molecule type" value="Genomic_DNA"/>
</dbReference>
<accession>L2GXU8</accession>
<dbReference type="InterPro" id="IPR007785">
    <property type="entry name" value="Anamorsin"/>
</dbReference>
<dbReference type="InParanoid" id="L2GXU8"/>
<evidence type="ECO:0000256" key="2">
    <source>
        <dbReference type="ARBA" id="ARBA00004496"/>
    </source>
</evidence>
<keyword evidence="7" id="KW-0408">Iron</keyword>
<organism evidence="11 12">
    <name type="scientific">Vavraia culicis (isolate floridensis)</name>
    <name type="common">Microsporidian parasite</name>
    <dbReference type="NCBI Taxonomy" id="948595"/>
    <lineage>
        <taxon>Eukaryota</taxon>
        <taxon>Fungi</taxon>
        <taxon>Fungi incertae sedis</taxon>
        <taxon>Microsporidia</taxon>
        <taxon>Pleistophoridae</taxon>
        <taxon>Vavraia</taxon>
    </lineage>
</organism>
<dbReference type="PANTHER" id="PTHR13273:SF14">
    <property type="entry name" value="ANAMORSIN"/>
    <property type="match status" value="1"/>
</dbReference>
<feature type="domain" description="Anamorsin C-terminal" evidence="10">
    <location>
        <begin position="41"/>
        <end position="113"/>
    </location>
</feature>
<dbReference type="OrthoDB" id="2189090at2759"/>
<keyword evidence="5" id="KW-0963">Cytoplasm</keyword>
<evidence type="ECO:0000256" key="5">
    <source>
        <dbReference type="ARBA" id="ARBA00022490"/>
    </source>
</evidence>